<gene>
    <name evidence="3" type="ORF">F6J89_05135</name>
</gene>
<dbReference type="EMBL" id="JAAHFQ010000065">
    <property type="protein sequence ID" value="NER27019.1"/>
    <property type="molecule type" value="Genomic_DNA"/>
</dbReference>
<comment type="caution">
    <text evidence="3">The sequence shown here is derived from an EMBL/GenBank/DDBJ whole genome shotgun (WGS) entry which is preliminary data.</text>
</comment>
<feature type="compositionally biased region" description="Basic and acidic residues" evidence="1">
    <location>
        <begin position="213"/>
        <end position="224"/>
    </location>
</feature>
<evidence type="ECO:0000256" key="2">
    <source>
        <dbReference type="SAM" id="Phobius"/>
    </source>
</evidence>
<feature type="transmembrane region" description="Helical" evidence="2">
    <location>
        <begin position="37"/>
        <end position="57"/>
    </location>
</feature>
<reference evidence="3" key="1">
    <citation type="submission" date="2019-11" db="EMBL/GenBank/DDBJ databases">
        <title>Genomic insights into an expanded diversity of filamentous marine cyanobacteria reveals the extraordinary biosynthetic potential of Moorea and Okeania.</title>
        <authorList>
            <person name="Ferreira Leao T."/>
            <person name="Wang M."/>
            <person name="Moss N."/>
            <person name="Da Silva R."/>
            <person name="Sanders J."/>
            <person name="Nurk S."/>
            <person name="Gurevich A."/>
            <person name="Humphrey G."/>
            <person name="Reher R."/>
            <person name="Zhu Q."/>
            <person name="Belda-Ferre P."/>
            <person name="Glukhov E."/>
            <person name="Rex R."/>
            <person name="Dorrestein P.C."/>
            <person name="Knight R."/>
            <person name="Pevzner P."/>
            <person name="Gerwick W.H."/>
            <person name="Gerwick L."/>
        </authorList>
    </citation>
    <scope>NUCLEOTIDE SEQUENCE</scope>
    <source>
        <strain evidence="3">SIO1C4</strain>
    </source>
</reference>
<dbReference type="AlphaFoldDB" id="A0A6B3N1P3"/>
<proteinExistence type="predicted"/>
<evidence type="ECO:0000256" key="1">
    <source>
        <dbReference type="SAM" id="MobiDB-lite"/>
    </source>
</evidence>
<keyword evidence="2" id="KW-0472">Membrane</keyword>
<accession>A0A6B3N1P3</accession>
<sequence length="230" mass="27064">MLIPITRQKFEQVVPILATGPQYAYYWGKFRDFLKRLSISVVAVVIILILGLLLGPGFNGIRLLLWIITGLYWWWGPIYWATMRNLQMRRYKYSGFWRGRVLDVFISEELIGTEETVNKRGELMIVENRERRINLEVGDNQGFTTLLQAPLSRNQKGIAAGQIAEMLVMSNQADLERIAQTSDIYLPRLDLWVSDYPHLRREDFVQVSQQLSRSRDRGNREERVARRRRY</sequence>
<evidence type="ECO:0000313" key="3">
    <source>
        <dbReference type="EMBL" id="NER27019.1"/>
    </source>
</evidence>
<name>A0A6B3N1P3_9CYAN</name>
<organism evidence="3">
    <name type="scientific">Symploca sp. SIO1C4</name>
    <dbReference type="NCBI Taxonomy" id="2607765"/>
    <lineage>
        <taxon>Bacteria</taxon>
        <taxon>Bacillati</taxon>
        <taxon>Cyanobacteriota</taxon>
        <taxon>Cyanophyceae</taxon>
        <taxon>Coleofasciculales</taxon>
        <taxon>Coleofasciculaceae</taxon>
        <taxon>Symploca</taxon>
    </lineage>
</organism>
<protein>
    <submittedName>
        <fullName evidence="3">Phosphate ABC transporter permease</fullName>
    </submittedName>
</protein>
<feature type="transmembrane region" description="Helical" evidence="2">
    <location>
        <begin position="63"/>
        <end position="82"/>
    </location>
</feature>
<keyword evidence="2" id="KW-0812">Transmembrane</keyword>
<feature type="region of interest" description="Disordered" evidence="1">
    <location>
        <begin position="210"/>
        <end position="230"/>
    </location>
</feature>
<keyword evidence="2" id="KW-1133">Transmembrane helix</keyword>